<name>A0A0L6V811_9BASI</name>
<proteinExistence type="predicted"/>
<evidence type="ECO:0000313" key="1">
    <source>
        <dbReference type="EMBL" id="KNZ56270.1"/>
    </source>
</evidence>
<evidence type="ECO:0000313" key="2">
    <source>
        <dbReference type="Proteomes" id="UP000037035"/>
    </source>
</evidence>
<keyword evidence="2" id="KW-1185">Reference proteome</keyword>
<dbReference type="Proteomes" id="UP000037035">
    <property type="component" value="Unassembled WGS sequence"/>
</dbReference>
<dbReference type="VEuPathDB" id="FungiDB:VP01_2447g1"/>
<organism evidence="1 2">
    <name type="scientific">Puccinia sorghi</name>
    <dbReference type="NCBI Taxonomy" id="27349"/>
    <lineage>
        <taxon>Eukaryota</taxon>
        <taxon>Fungi</taxon>
        <taxon>Dikarya</taxon>
        <taxon>Basidiomycota</taxon>
        <taxon>Pucciniomycotina</taxon>
        <taxon>Pucciniomycetes</taxon>
        <taxon>Pucciniales</taxon>
        <taxon>Pucciniaceae</taxon>
        <taxon>Puccinia</taxon>
    </lineage>
</organism>
<accession>A0A0L6V811</accession>
<sequence>MNTIHDITAVGKLKRNIGLEDEPLRLPLSPECVFKSAKATVQNKQDSVGRGESAGWELKGGFDFGGLSGHQRRIGRTKVVFEGAAGGKMDRRSAVGSQGCTARGLRNKADAGAVKSGRCCREWKLAGIWGCGNSMGVGRSCGEWPSCGWGDAGFLEETPLPAAGKTYSPQHNKKALAFKCHGNSPGFLLTRVLPTGLIKLMQKLMCFINQGELVIFTKIELQNYWLKYFLNHIATGTTIIQLVDNISINVLMVMGSQFVLD</sequence>
<gene>
    <name evidence="1" type="ORF">VP01_2447g1</name>
</gene>
<dbReference type="AlphaFoldDB" id="A0A0L6V811"/>
<comment type="caution">
    <text evidence="1">The sequence shown here is derived from an EMBL/GenBank/DDBJ whole genome shotgun (WGS) entry which is preliminary data.</text>
</comment>
<dbReference type="EMBL" id="LAVV01007333">
    <property type="protein sequence ID" value="KNZ56270.1"/>
    <property type="molecule type" value="Genomic_DNA"/>
</dbReference>
<reference evidence="1 2" key="1">
    <citation type="submission" date="2015-08" db="EMBL/GenBank/DDBJ databases">
        <title>Next Generation Sequencing and Analysis of the Genome of Puccinia sorghi L Schw, the Causal Agent of Maize Common Rust.</title>
        <authorList>
            <person name="Rochi L."/>
            <person name="Burguener G."/>
            <person name="Darino M."/>
            <person name="Turjanski A."/>
            <person name="Kreff E."/>
            <person name="Dieguez M.J."/>
            <person name="Sacco F."/>
        </authorList>
    </citation>
    <scope>NUCLEOTIDE SEQUENCE [LARGE SCALE GENOMIC DNA]</scope>
    <source>
        <strain evidence="1 2">RO10H11247</strain>
    </source>
</reference>
<protein>
    <submittedName>
        <fullName evidence="1">Uncharacterized protein</fullName>
    </submittedName>
</protein>